<sequence length="99" mass="11298">MSARHTRLASRCILGIGPFTKLGASRWWLVGTRSRATRHGDRLWKDVRQLRESTSYARLLCFGRSPPILGLILVEEVRKNMESLSQLGYLNLITPSSTW</sequence>
<proteinExistence type="predicted"/>
<protein>
    <submittedName>
        <fullName evidence="1">Uncharacterized protein</fullName>
    </submittedName>
</protein>
<reference evidence="2" key="2">
    <citation type="journal article" date="2018" name="Nat. Commun.">
        <title>Extreme sensitivity to ultraviolet light in the fungal pathogen causing white-nose syndrome of bats.</title>
        <authorList>
            <person name="Palmer J.M."/>
            <person name="Drees K.P."/>
            <person name="Foster J.T."/>
            <person name="Lindner D.L."/>
        </authorList>
    </citation>
    <scope>NUCLEOTIDE SEQUENCE [LARGE SCALE GENOMIC DNA]</scope>
    <source>
        <strain evidence="2">UAMH 10579</strain>
    </source>
</reference>
<dbReference type="Proteomes" id="UP000091956">
    <property type="component" value="Unassembled WGS sequence"/>
</dbReference>
<dbReference type="EMBL" id="KV460209">
    <property type="protein sequence ID" value="PQM43839.1"/>
    <property type="molecule type" value="Genomic_DNA"/>
</dbReference>
<name>A0A2P6FGR8_9PEZI</name>
<evidence type="ECO:0000313" key="2">
    <source>
        <dbReference type="Proteomes" id="UP000091956"/>
    </source>
</evidence>
<keyword evidence="2" id="KW-1185">Reference proteome</keyword>
<dbReference type="GeneID" id="84234287"/>
<dbReference type="RefSeq" id="XP_059320170.1">
    <property type="nucleotide sequence ID" value="XM_059464187.1"/>
</dbReference>
<dbReference type="AlphaFoldDB" id="A0A2P6FGR8"/>
<accession>A0A2P6FGR8</accession>
<gene>
    <name evidence="1" type="ORF">VE01_10735</name>
</gene>
<organism evidence="1 2">
    <name type="scientific">Pseudogymnoascus verrucosus</name>
    <dbReference type="NCBI Taxonomy" id="342668"/>
    <lineage>
        <taxon>Eukaryota</taxon>
        <taxon>Fungi</taxon>
        <taxon>Dikarya</taxon>
        <taxon>Ascomycota</taxon>
        <taxon>Pezizomycotina</taxon>
        <taxon>Leotiomycetes</taxon>
        <taxon>Thelebolales</taxon>
        <taxon>Thelebolaceae</taxon>
        <taxon>Pseudogymnoascus</taxon>
    </lineage>
</organism>
<reference evidence="1 2" key="1">
    <citation type="submission" date="2016-03" db="EMBL/GenBank/DDBJ databases">
        <title>Comparative genomics of Pseudogymnoascus destructans, the fungus causing white-nose syndrome of bats.</title>
        <authorList>
            <person name="Palmer J.M."/>
            <person name="Drees K.P."/>
            <person name="Foster J.T."/>
            <person name="Lindner D.L."/>
        </authorList>
    </citation>
    <scope>NUCLEOTIDE SEQUENCE [LARGE SCALE GENOMIC DNA]</scope>
    <source>
        <strain evidence="1 2">UAMH 10579</strain>
    </source>
</reference>
<evidence type="ECO:0000313" key="1">
    <source>
        <dbReference type="EMBL" id="PQM43839.1"/>
    </source>
</evidence>